<protein>
    <submittedName>
        <fullName evidence="1">Uncharacterized protein</fullName>
    </submittedName>
</protein>
<proteinExistence type="predicted"/>
<dbReference type="AlphaFoldDB" id="A0AA38I6G8"/>
<organism evidence="1 2">
    <name type="scientific">Zophobas morio</name>
    <dbReference type="NCBI Taxonomy" id="2755281"/>
    <lineage>
        <taxon>Eukaryota</taxon>
        <taxon>Metazoa</taxon>
        <taxon>Ecdysozoa</taxon>
        <taxon>Arthropoda</taxon>
        <taxon>Hexapoda</taxon>
        <taxon>Insecta</taxon>
        <taxon>Pterygota</taxon>
        <taxon>Neoptera</taxon>
        <taxon>Endopterygota</taxon>
        <taxon>Coleoptera</taxon>
        <taxon>Polyphaga</taxon>
        <taxon>Cucujiformia</taxon>
        <taxon>Tenebrionidae</taxon>
        <taxon>Zophobas</taxon>
    </lineage>
</organism>
<dbReference type="EMBL" id="JALNTZ010000006">
    <property type="protein sequence ID" value="KAJ3649774.1"/>
    <property type="molecule type" value="Genomic_DNA"/>
</dbReference>
<comment type="caution">
    <text evidence="1">The sequence shown here is derived from an EMBL/GenBank/DDBJ whole genome shotgun (WGS) entry which is preliminary data.</text>
</comment>
<evidence type="ECO:0000313" key="1">
    <source>
        <dbReference type="EMBL" id="KAJ3649774.1"/>
    </source>
</evidence>
<keyword evidence="2" id="KW-1185">Reference proteome</keyword>
<name>A0AA38I6G8_9CUCU</name>
<gene>
    <name evidence="1" type="ORF">Zmor_021497</name>
</gene>
<reference evidence="1" key="1">
    <citation type="journal article" date="2023" name="G3 (Bethesda)">
        <title>Whole genome assemblies of Zophobas morio and Tenebrio molitor.</title>
        <authorList>
            <person name="Kaur S."/>
            <person name="Stinson S.A."/>
            <person name="diCenzo G.C."/>
        </authorList>
    </citation>
    <scope>NUCLEOTIDE SEQUENCE</scope>
    <source>
        <strain evidence="1">QUZm001</strain>
    </source>
</reference>
<sequence>MLKALVWMRPSFGAGRSRGEIGSNMSLESRLELVSFALPPPHAPRTRARCVLAHRPDLELRHLSPRTSFYGDGSRAGWKLLEVTSDRCRSEFGDPYADRLRR</sequence>
<evidence type="ECO:0000313" key="2">
    <source>
        <dbReference type="Proteomes" id="UP001168821"/>
    </source>
</evidence>
<dbReference type="Proteomes" id="UP001168821">
    <property type="component" value="Unassembled WGS sequence"/>
</dbReference>
<accession>A0AA38I6G8</accession>